<sequence>MEDSKFRPLYECPVLYYYRQLIERCCSPDSKQRPSFDEILNELKTNPDFLDCSIDKENFLEYTQYLDEYPNKFDPKIHVTKLNDILKNEYLSFHDIRPDILIKSIFETEANNIIFSEMDKFLEKNFNIEIFIKLVRCTVV</sequence>
<proteinExistence type="predicted"/>
<protein>
    <recommendedName>
        <fullName evidence="3">Serine-threonine/tyrosine-protein kinase catalytic domain-containing protein</fullName>
    </recommendedName>
</protein>
<accession>A0ABR2L6T8</accession>
<evidence type="ECO:0008006" key="3">
    <source>
        <dbReference type="Google" id="ProtNLM"/>
    </source>
</evidence>
<evidence type="ECO:0000313" key="1">
    <source>
        <dbReference type="EMBL" id="KAK8899048.1"/>
    </source>
</evidence>
<keyword evidence="2" id="KW-1185">Reference proteome</keyword>
<gene>
    <name evidence="1" type="ORF">M9Y10_001346</name>
</gene>
<comment type="caution">
    <text evidence="1">The sequence shown here is derived from an EMBL/GenBank/DDBJ whole genome shotgun (WGS) entry which is preliminary data.</text>
</comment>
<name>A0ABR2L6T8_9EUKA</name>
<organism evidence="1 2">
    <name type="scientific">Tritrichomonas musculus</name>
    <dbReference type="NCBI Taxonomy" id="1915356"/>
    <lineage>
        <taxon>Eukaryota</taxon>
        <taxon>Metamonada</taxon>
        <taxon>Parabasalia</taxon>
        <taxon>Tritrichomonadida</taxon>
        <taxon>Tritrichomonadidae</taxon>
        <taxon>Tritrichomonas</taxon>
    </lineage>
</organism>
<dbReference type="Proteomes" id="UP001470230">
    <property type="component" value="Unassembled WGS sequence"/>
</dbReference>
<evidence type="ECO:0000313" key="2">
    <source>
        <dbReference type="Proteomes" id="UP001470230"/>
    </source>
</evidence>
<reference evidence="1 2" key="1">
    <citation type="submission" date="2024-04" db="EMBL/GenBank/DDBJ databases">
        <title>Tritrichomonas musculus Genome.</title>
        <authorList>
            <person name="Alves-Ferreira E."/>
            <person name="Grigg M."/>
            <person name="Lorenzi H."/>
            <person name="Galac M."/>
        </authorList>
    </citation>
    <scope>NUCLEOTIDE SEQUENCE [LARGE SCALE GENOMIC DNA]</scope>
    <source>
        <strain evidence="1 2">EAF2021</strain>
    </source>
</reference>
<dbReference type="EMBL" id="JAPFFF010000001">
    <property type="protein sequence ID" value="KAK8899048.1"/>
    <property type="molecule type" value="Genomic_DNA"/>
</dbReference>